<sequence length="196" mass="22241">MPGFKTLTGIAAVLDRENVDTDQIIPKQFLKRVERSGFGQFLFFDWRFNSEGSPNPEFELNHEDAKGAEILITGANFGCGSSREHAPWALKDYGFKVIIAPDFADIFYNNSLKNGILVITLPKPVIEELKARVKNGNERITVSLDQQEISLGTDKVASFDFDPYWKEMLQNGWDEISLTLQYDEAISRYEKRIGVV</sequence>
<proteinExistence type="inferred from homology"/>
<evidence type="ECO:0000256" key="10">
    <source>
        <dbReference type="HAMAP-Rule" id="MF_01031"/>
    </source>
</evidence>
<dbReference type="InterPro" id="IPR000573">
    <property type="entry name" value="AconitaseA/IPMdHydase_ssu_swvl"/>
</dbReference>
<evidence type="ECO:0000256" key="2">
    <source>
        <dbReference type="ARBA" id="ARBA00002695"/>
    </source>
</evidence>
<dbReference type="PANTHER" id="PTHR43345:SF5">
    <property type="entry name" value="3-ISOPROPYLMALATE DEHYDRATASE SMALL SUBUNIT"/>
    <property type="match status" value="1"/>
</dbReference>
<evidence type="ECO:0000313" key="13">
    <source>
        <dbReference type="Proteomes" id="UP001168694"/>
    </source>
</evidence>
<evidence type="ECO:0000256" key="1">
    <source>
        <dbReference type="ARBA" id="ARBA00000491"/>
    </source>
</evidence>
<keyword evidence="7 10" id="KW-0028">Amino-acid biosynthesis</keyword>
<dbReference type="NCBIfam" id="TIGR00171">
    <property type="entry name" value="leuD"/>
    <property type="match status" value="1"/>
</dbReference>
<dbReference type="InterPro" id="IPR033940">
    <property type="entry name" value="IPMI_Swivel"/>
</dbReference>
<evidence type="ECO:0000256" key="3">
    <source>
        <dbReference type="ARBA" id="ARBA00004729"/>
    </source>
</evidence>
<evidence type="ECO:0000256" key="4">
    <source>
        <dbReference type="ARBA" id="ARBA00009845"/>
    </source>
</evidence>
<dbReference type="EC" id="4.2.1.33" evidence="10"/>
<organism evidence="12 13">
    <name type="scientific">Fictibacillus terranigra</name>
    <dbReference type="NCBI Taxonomy" id="3058424"/>
    <lineage>
        <taxon>Bacteria</taxon>
        <taxon>Bacillati</taxon>
        <taxon>Bacillota</taxon>
        <taxon>Bacilli</taxon>
        <taxon>Bacillales</taxon>
        <taxon>Fictibacillaceae</taxon>
        <taxon>Fictibacillus</taxon>
    </lineage>
</organism>
<evidence type="ECO:0000256" key="5">
    <source>
        <dbReference type="ARBA" id="ARBA00011271"/>
    </source>
</evidence>
<keyword evidence="13" id="KW-1185">Reference proteome</keyword>
<protein>
    <recommendedName>
        <fullName evidence="10">3-isopropylmalate dehydratase small subunit</fullName>
        <ecNumber evidence="10">4.2.1.33</ecNumber>
    </recommendedName>
    <alternativeName>
        <fullName evidence="10">Alpha-IPM isomerase</fullName>
        <shortName evidence="10">IPMI</shortName>
    </alternativeName>
    <alternativeName>
        <fullName evidence="10">Isopropylmalate isomerase</fullName>
    </alternativeName>
</protein>
<dbReference type="SUPFAM" id="SSF52016">
    <property type="entry name" value="LeuD/IlvD-like"/>
    <property type="match status" value="1"/>
</dbReference>
<dbReference type="EMBL" id="JAUHLN010000001">
    <property type="protein sequence ID" value="MDN4072702.1"/>
    <property type="molecule type" value="Genomic_DNA"/>
</dbReference>
<evidence type="ECO:0000313" key="12">
    <source>
        <dbReference type="EMBL" id="MDN4072702.1"/>
    </source>
</evidence>
<evidence type="ECO:0000256" key="9">
    <source>
        <dbReference type="ARBA" id="ARBA00023304"/>
    </source>
</evidence>
<comment type="caution">
    <text evidence="12">The sequence shown here is derived from an EMBL/GenBank/DDBJ whole genome shotgun (WGS) entry which is preliminary data.</text>
</comment>
<dbReference type="InterPro" id="IPR004431">
    <property type="entry name" value="3-IsopropMal_deHydase_ssu"/>
</dbReference>
<dbReference type="InterPro" id="IPR050075">
    <property type="entry name" value="LeuD"/>
</dbReference>
<comment type="subunit">
    <text evidence="5 10">Heterodimer of LeuC and LeuD.</text>
</comment>
<reference evidence="12" key="1">
    <citation type="submission" date="2023-06" db="EMBL/GenBank/DDBJ databases">
        <title>Draft Genome Sequences of Representative Paenibacillus Polymyxa, Bacillus cereus, Fictibacillus sp., and Brevibacillus agri Strains Isolated from Amazonian Dark Earth.</title>
        <authorList>
            <person name="Pellegrinetti T.A."/>
            <person name="Cunha I.C.M."/>
            <person name="Chaves M.G."/>
            <person name="Freitas A.S."/>
            <person name="Silva A.V.R."/>
            <person name="Tsai S.M."/>
            <person name="Mendes L.W."/>
        </authorList>
    </citation>
    <scope>NUCLEOTIDE SEQUENCE</scope>
    <source>
        <strain evidence="12">CENA-BCM004</strain>
    </source>
</reference>
<evidence type="ECO:0000256" key="7">
    <source>
        <dbReference type="ARBA" id="ARBA00022605"/>
    </source>
</evidence>
<comment type="pathway">
    <text evidence="3 10">Amino-acid biosynthesis; L-leucine biosynthesis; L-leucine from 3-methyl-2-oxobutanoate: step 2/4.</text>
</comment>
<dbReference type="NCBIfam" id="NF002458">
    <property type="entry name" value="PRK01641.1"/>
    <property type="match status" value="1"/>
</dbReference>
<feature type="domain" description="Aconitase A/isopropylmalate dehydratase small subunit swivel" evidence="11">
    <location>
        <begin position="1"/>
        <end position="123"/>
    </location>
</feature>
<keyword evidence="8 10" id="KW-0456">Lyase</keyword>
<dbReference type="InterPro" id="IPR015928">
    <property type="entry name" value="Aconitase/3IPM_dehydase_swvl"/>
</dbReference>
<dbReference type="RefSeq" id="WP_290398798.1">
    <property type="nucleotide sequence ID" value="NZ_JAUHLN010000001.1"/>
</dbReference>
<accession>A0ABT8E466</accession>
<comment type="function">
    <text evidence="2 10">Catalyzes the isomerization between 2-isopropylmalate and 3-isopropylmalate, via the formation of 2-isopropylmaleate.</text>
</comment>
<comment type="catalytic activity">
    <reaction evidence="1 10">
        <text>(2R,3S)-3-isopropylmalate = (2S)-2-isopropylmalate</text>
        <dbReference type="Rhea" id="RHEA:32287"/>
        <dbReference type="ChEBI" id="CHEBI:1178"/>
        <dbReference type="ChEBI" id="CHEBI:35121"/>
        <dbReference type="EC" id="4.2.1.33"/>
    </reaction>
</comment>
<evidence type="ECO:0000256" key="6">
    <source>
        <dbReference type="ARBA" id="ARBA00022430"/>
    </source>
</evidence>
<dbReference type="PANTHER" id="PTHR43345">
    <property type="entry name" value="3-ISOPROPYLMALATE DEHYDRATASE SMALL SUBUNIT 2-RELATED-RELATED"/>
    <property type="match status" value="1"/>
</dbReference>
<gene>
    <name evidence="10 12" type="primary">leuD</name>
    <name evidence="12" type="ORF">QYF49_06605</name>
</gene>
<evidence type="ECO:0000256" key="8">
    <source>
        <dbReference type="ARBA" id="ARBA00023239"/>
    </source>
</evidence>
<comment type="similarity">
    <text evidence="4 10">Belongs to the LeuD family. LeuD type 1 subfamily.</text>
</comment>
<dbReference type="GO" id="GO:0003861">
    <property type="term" value="F:3-isopropylmalate dehydratase activity"/>
    <property type="evidence" value="ECO:0007669"/>
    <property type="project" value="UniProtKB-EC"/>
</dbReference>
<dbReference type="CDD" id="cd01577">
    <property type="entry name" value="IPMI_Swivel"/>
    <property type="match status" value="1"/>
</dbReference>
<dbReference type="HAMAP" id="MF_01031">
    <property type="entry name" value="LeuD_type1"/>
    <property type="match status" value="1"/>
</dbReference>
<keyword evidence="6 10" id="KW-0432">Leucine biosynthesis</keyword>
<dbReference type="Pfam" id="PF00694">
    <property type="entry name" value="Aconitase_C"/>
    <property type="match status" value="1"/>
</dbReference>
<dbReference type="Gene3D" id="3.20.19.10">
    <property type="entry name" value="Aconitase, domain 4"/>
    <property type="match status" value="1"/>
</dbReference>
<keyword evidence="9 10" id="KW-0100">Branched-chain amino acid biosynthesis</keyword>
<evidence type="ECO:0000259" key="11">
    <source>
        <dbReference type="Pfam" id="PF00694"/>
    </source>
</evidence>
<dbReference type="Proteomes" id="UP001168694">
    <property type="component" value="Unassembled WGS sequence"/>
</dbReference>
<name>A0ABT8E466_9BACL</name>